<keyword evidence="4 5" id="KW-0472">Membrane</keyword>
<keyword evidence="8" id="KW-1185">Reference proteome</keyword>
<gene>
    <name evidence="7" type="ORF">OYT1_ch0548</name>
</gene>
<dbReference type="KEGG" id="fam:OYT1_ch0548"/>
<dbReference type="Pfam" id="PF13664">
    <property type="entry name" value="DUF4149"/>
    <property type="match status" value="1"/>
</dbReference>
<evidence type="ECO:0000256" key="4">
    <source>
        <dbReference type="ARBA" id="ARBA00023136"/>
    </source>
</evidence>
<dbReference type="EMBL" id="AP018738">
    <property type="protein sequence ID" value="BBE50115.1"/>
    <property type="molecule type" value="Genomic_DNA"/>
</dbReference>
<feature type="transmembrane region" description="Helical" evidence="5">
    <location>
        <begin position="25"/>
        <end position="49"/>
    </location>
</feature>
<dbReference type="Proteomes" id="UP000033070">
    <property type="component" value="Chromosome"/>
</dbReference>
<feature type="transmembrane region" description="Helical" evidence="5">
    <location>
        <begin position="69"/>
        <end position="93"/>
    </location>
</feature>
<feature type="transmembrane region" description="Helical" evidence="5">
    <location>
        <begin position="139"/>
        <end position="165"/>
    </location>
</feature>
<evidence type="ECO:0000256" key="5">
    <source>
        <dbReference type="SAM" id="Phobius"/>
    </source>
</evidence>
<evidence type="ECO:0000256" key="2">
    <source>
        <dbReference type="ARBA" id="ARBA00022692"/>
    </source>
</evidence>
<comment type="subcellular location">
    <subcellularLocation>
        <location evidence="1">Membrane</location>
    </subcellularLocation>
</comment>
<dbReference type="STRING" id="1188319.OYT1_00204"/>
<feature type="domain" description="TMEM205-like" evidence="6">
    <location>
        <begin position="28"/>
        <end position="126"/>
    </location>
</feature>
<keyword evidence="2 5" id="KW-0812">Transmembrane</keyword>
<accession>A0A2Z6G9Z1</accession>
<dbReference type="GO" id="GO:0016020">
    <property type="term" value="C:membrane"/>
    <property type="evidence" value="ECO:0007669"/>
    <property type="project" value="UniProtKB-SubCell"/>
</dbReference>
<feature type="transmembrane region" description="Helical" evidence="5">
    <location>
        <begin position="100"/>
        <end position="119"/>
    </location>
</feature>
<sequence>MAIDSATIWPFQISTTAMSRITETLALLAITAWVGALWAVGYLAVPVLFYSQPDRQLAGMLAGVMFSRVAWLGLACGGYLLAYWLFTAGAAVWRQTGFRLVTAMLLLTLVAHFGLQPMMNDLKLQALPLEVMKSPLAHQFGLLHGISSILYLLQGLLGAALVIYARSRTFTRRG</sequence>
<dbReference type="InterPro" id="IPR025423">
    <property type="entry name" value="TMEM205-like"/>
</dbReference>
<proteinExistence type="predicted"/>
<protein>
    <recommendedName>
        <fullName evidence="6">TMEM205-like domain-containing protein</fullName>
    </recommendedName>
</protein>
<reference evidence="7 8" key="1">
    <citation type="submission" date="2018-06" db="EMBL/GenBank/DDBJ databases">
        <title>OYT1 Genome Sequencing.</title>
        <authorList>
            <person name="Kato S."/>
            <person name="Itoh T."/>
            <person name="Ohkuma M."/>
        </authorList>
    </citation>
    <scope>NUCLEOTIDE SEQUENCE [LARGE SCALE GENOMIC DNA]</scope>
    <source>
        <strain evidence="7 8">OYT1</strain>
    </source>
</reference>
<evidence type="ECO:0000256" key="1">
    <source>
        <dbReference type="ARBA" id="ARBA00004370"/>
    </source>
</evidence>
<evidence type="ECO:0000259" key="6">
    <source>
        <dbReference type="Pfam" id="PF13664"/>
    </source>
</evidence>
<evidence type="ECO:0000256" key="3">
    <source>
        <dbReference type="ARBA" id="ARBA00022989"/>
    </source>
</evidence>
<evidence type="ECO:0000313" key="8">
    <source>
        <dbReference type="Proteomes" id="UP000033070"/>
    </source>
</evidence>
<evidence type="ECO:0000313" key="7">
    <source>
        <dbReference type="EMBL" id="BBE50115.1"/>
    </source>
</evidence>
<name>A0A2Z6G9Z1_9PROT</name>
<keyword evidence="3 5" id="KW-1133">Transmembrane helix</keyword>
<organism evidence="7 8">
    <name type="scientific">Ferriphaselus amnicola</name>
    <dbReference type="NCBI Taxonomy" id="1188319"/>
    <lineage>
        <taxon>Bacteria</taxon>
        <taxon>Pseudomonadati</taxon>
        <taxon>Pseudomonadota</taxon>
        <taxon>Betaproteobacteria</taxon>
        <taxon>Nitrosomonadales</taxon>
        <taxon>Gallionellaceae</taxon>
        <taxon>Ferriphaselus</taxon>
    </lineage>
</organism>
<dbReference type="AlphaFoldDB" id="A0A2Z6G9Z1"/>